<feature type="chain" id="PRO_5039235331" evidence="1">
    <location>
        <begin position="26"/>
        <end position="545"/>
    </location>
</feature>
<feature type="domain" description="DUF3502" evidence="2">
    <location>
        <begin position="472"/>
        <end position="540"/>
    </location>
</feature>
<dbReference type="Pfam" id="PF01547">
    <property type="entry name" value="SBP_bac_1"/>
    <property type="match status" value="1"/>
</dbReference>
<dbReference type="AlphaFoldDB" id="A0A926KVH4"/>
<gene>
    <name evidence="3" type="ORF">ICC18_28855</name>
</gene>
<keyword evidence="1" id="KW-0732">Signal</keyword>
<dbReference type="PANTHER" id="PTHR43649:SF12">
    <property type="entry name" value="DIACETYLCHITOBIOSE BINDING PROTEIN DASA"/>
    <property type="match status" value="1"/>
</dbReference>
<dbReference type="Gene3D" id="3.40.190.10">
    <property type="entry name" value="Periplasmic binding protein-like II"/>
    <property type="match status" value="2"/>
</dbReference>
<keyword evidence="4" id="KW-1185">Reference proteome</keyword>
<name>A0A926KVH4_9BACL</name>
<sequence>MKARFKQIAVPAIALTLGLSTLLTACSTKEPAASSSAPKATDSAKATKAPDPATLKFMFFGDKPTDLDKVLAKFEERTKDTLNTKIEFDFVPGPEFRQKALLKMSTGESFDLTFDAPWATLYNHLSLGYYQPLDKYFNNDAYPGLKKAFPAEMMEANKINGHIYTIPFQTAYADPFIIGIRKDVREKLGLPPVKSMADFNNYLEAVRTKLPDYVPMVIGGRGIFRLGIPEEKGRKDIRLAAIKPESFTGGVPFSVAISPDGKKVLGAATIGDPDSEFAKFPAPFNTHDSIYGHFGVRTDYRKYTNKDPLSKQAVDALDQNKQGAIETTISNLSQDRLKLKKINPNADYEPFFYTSDDIRDMKPGAIRTTFIANNSAVVPASSKNVERTMKFLDWMFSSRENHDLIELGIEGEHWTVEGANGFKTTDKSSNYKFPGYEMTWNPTLSRMNTSNEPEVIKYVEYAQKTDSYYQVPLSNFVFDTKPVATELAKINPKLQQAYDILMTGLDPNWKQFTEKSNKEWRELGLEKVRAEVLKQVQAYLDKGGK</sequence>
<dbReference type="InterPro" id="IPR006059">
    <property type="entry name" value="SBP"/>
</dbReference>
<proteinExistence type="predicted"/>
<comment type="caution">
    <text evidence="3">The sequence shown here is derived from an EMBL/GenBank/DDBJ whole genome shotgun (WGS) entry which is preliminary data.</text>
</comment>
<evidence type="ECO:0000313" key="3">
    <source>
        <dbReference type="EMBL" id="MBD0384063.1"/>
    </source>
</evidence>
<dbReference type="Proteomes" id="UP000650466">
    <property type="component" value="Unassembled WGS sequence"/>
</dbReference>
<reference evidence="3" key="1">
    <citation type="submission" date="2020-09" db="EMBL/GenBank/DDBJ databases">
        <title>Draft Genome Sequence of Paenibacillus sp. WST5.</title>
        <authorList>
            <person name="Bao Z."/>
        </authorList>
    </citation>
    <scope>NUCLEOTIDE SEQUENCE</scope>
    <source>
        <strain evidence="3">WST5</strain>
    </source>
</reference>
<evidence type="ECO:0000256" key="1">
    <source>
        <dbReference type="SAM" id="SignalP"/>
    </source>
</evidence>
<protein>
    <submittedName>
        <fullName evidence="3">Extracellular solute-binding protein</fullName>
    </submittedName>
</protein>
<evidence type="ECO:0000259" key="2">
    <source>
        <dbReference type="Pfam" id="PF12010"/>
    </source>
</evidence>
<dbReference type="Pfam" id="PF12010">
    <property type="entry name" value="DUF3502"/>
    <property type="match status" value="1"/>
</dbReference>
<organism evidence="3 4">
    <name type="scientific">Paenibacillus sedimenti</name>
    <dbReference type="NCBI Taxonomy" id="2770274"/>
    <lineage>
        <taxon>Bacteria</taxon>
        <taxon>Bacillati</taxon>
        <taxon>Bacillota</taxon>
        <taxon>Bacilli</taxon>
        <taxon>Bacillales</taxon>
        <taxon>Paenibacillaceae</taxon>
        <taxon>Paenibacillus</taxon>
    </lineage>
</organism>
<dbReference type="EMBL" id="JACVVD010000015">
    <property type="protein sequence ID" value="MBD0384063.1"/>
    <property type="molecule type" value="Genomic_DNA"/>
</dbReference>
<dbReference type="SUPFAM" id="SSF53850">
    <property type="entry name" value="Periplasmic binding protein-like II"/>
    <property type="match status" value="2"/>
</dbReference>
<evidence type="ECO:0000313" key="4">
    <source>
        <dbReference type="Proteomes" id="UP000650466"/>
    </source>
</evidence>
<feature type="signal peptide" evidence="1">
    <location>
        <begin position="1"/>
        <end position="25"/>
    </location>
</feature>
<dbReference type="InterPro" id="IPR050490">
    <property type="entry name" value="Bact_solute-bd_prot1"/>
</dbReference>
<dbReference type="RefSeq" id="WP_188177843.1">
    <property type="nucleotide sequence ID" value="NZ_JACVVD010000015.1"/>
</dbReference>
<dbReference type="InterPro" id="IPR022627">
    <property type="entry name" value="DUF3502"/>
</dbReference>
<accession>A0A926KVH4</accession>
<dbReference type="PANTHER" id="PTHR43649">
    <property type="entry name" value="ARABINOSE-BINDING PROTEIN-RELATED"/>
    <property type="match status" value="1"/>
</dbReference>
<dbReference type="PROSITE" id="PS51257">
    <property type="entry name" value="PROKAR_LIPOPROTEIN"/>
    <property type="match status" value="1"/>
</dbReference>